<sequence>MRFSPSFVLFAIAAVALATPSPKVCPDLCVVCPDGTAVCGCELEEKGCPK</sequence>
<evidence type="ECO:0000313" key="3">
    <source>
        <dbReference type="Proteomes" id="UP000077266"/>
    </source>
</evidence>
<keyword evidence="3" id="KW-1185">Reference proteome</keyword>
<feature type="chain" id="PRO_5007855635" description="Membrane anchor Opy2 N-terminal domain-containing protein" evidence="1">
    <location>
        <begin position="19"/>
        <end position="50"/>
    </location>
</feature>
<dbReference type="Proteomes" id="UP000077266">
    <property type="component" value="Unassembled WGS sequence"/>
</dbReference>
<evidence type="ECO:0000256" key="1">
    <source>
        <dbReference type="SAM" id="SignalP"/>
    </source>
</evidence>
<dbReference type="AlphaFoldDB" id="A0A165BDG3"/>
<evidence type="ECO:0008006" key="4">
    <source>
        <dbReference type="Google" id="ProtNLM"/>
    </source>
</evidence>
<feature type="signal peptide" evidence="1">
    <location>
        <begin position="1"/>
        <end position="18"/>
    </location>
</feature>
<name>A0A165BDG3_EXIGL</name>
<keyword evidence="1" id="KW-0732">Signal</keyword>
<dbReference type="InParanoid" id="A0A165BDG3"/>
<accession>A0A165BDG3</accession>
<proteinExistence type="predicted"/>
<gene>
    <name evidence="2" type="ORF">EXIGLDRAFT_781044</name>
</gene>
<dbReference type="EMBL" id="KV426488">
    <property type="protein sequence ID" value="KZV80384.1"/>
    <property type="molecule type" value="Genomic_DNA"/>
</dbReference>
<evidence type="ECO:0000313" key="2">
    <source>
        <dbReference type="EMBL" id="KZV80384.1"/>
    </source>
</evidence>
<protein>
    <recommendedName>
        <fullName evidence="4">Membrane anchor Opy2 N-terminal domain-containing protein</fullName>
    </recommendedName>
</protein>
<organism evidence="2 3">
    <name type="scientific">Exidia glandulosa HHB12029</name>
    <dbReference type="NCBI Taxonomy" id="1314781"/>
    <lineage>
        <taxon>Eukaryota</taxon>
        <taxon>Fungi</taxon>
        <taxon>Dikarya</taxon>
        <taxon>Basidiomycota</taxon>
        <taxon>Agaricomycotina</taxon>
        <taxon>Agaricomycetes</taxon>
        <taxon>Auriculariales</taxon>
        <taxon>Exidiaceae</taxon>
        <taxon>Exidia</taxon>
    </lineage>
</organism>
<reference evidence="2 3" key="1">
    <citation type="journal article" date="2016" name="Mol. Biol. Evol.">
        <title>Comparative Genomics of Early-Diverging Mushroom-Forming Fungi Provides Insights into the Origins of Lignocellulose Decay Capabilities.</title>
        <authorList>
            <person name="Nagy L.G."/>
            <person name="Riley R."/>
            <person name="Tritt A."/>
            <person name="Adam C."/>
            <person name="Daum C."/>
            <person name="Floudas D."/>
            <person name="Sun H."/>
            <person name="Yadav J.S."/>
            <person name="Pangilinan J."/>
            <person name="Larsson K.H."/>
            <person name="Matsuura K."/>
            <person name="Barry K."/>
            <person name="Labutti K."/>
            <person name="Kuo R."/>
            <person name="Ohm R.A."/>
            <person name="Bhattacharya S.S."/>
            <person name="Shirouzu T."/>
            <person name="Yoshinaga Y."/>
            <person name="Martin F.M."/>
            <person name="Grigoriev I.V."/>
            <person name="Hibbett D.S."/>
        </authorList>
    </citation>
    <scope>NUCLEOTIDE SEQUENCE [LARGE SCALE GENOMIC DNA]</scope>
    <source>
        <strain evidence="2 3">HHB12029</strain>
    </source>
</reference>